<reference evidence="2" key="1">
    <citation type="submission" date="2016-09" db="EMBL/GenBank/DDBJ databases">
        <authorList>
            <person name="Gulvik C.A."/>
        </authorList>
    </citation>
    <scope>NUCLEOTIDE SEQUENCE [LARGE SCALE GENOMIC DNA]</scope>
    <source>
        <strain evidence="2">DSM 23328</strain>
    </source>
</reference>
<proteinExistence type="predicted"/>
<evidence type="ECO:0000313" key="1">
    <source>
        <dbReference type="EMBL" id="OEG12027.1"/>
    </source>
</evidence>
<name>A0A1E5GH98_9ENTE</name>
<accession>A0A1E5GH98</accession>
<comment type="caution">
    <text evidence="1">The sequence shown here is derived from an EMBL/GenBank/DDBJ whole genome shotgun (WGS) entry which is preliminary data.</text>
</comment>
<sequence>MESLYNHLKKRKEDYVLTGEIVGRLPELITHCPTEVDQFVWFSGGILFWLIHWRSQRKVYEKLGISKLEQKIIRILGDYEANFKNEYCVLVRKEI</sequence>
<dbReference type="Proteomes" id="UP000094068">
    <property type="component" value="Unassembled WGS sequence"/>
</dbReference>
<evidence type="ECO:0000313" key="2">
    <source>
        <dbReference type="Proteomes" id="UP000094068"/>
    </source>
</evidence>
<protein>
    <submittedName>
        <fullName evidence="1">Uncharacterized protein</fullName>
    </submittedName>
</protein>
<dbReference type="AlphaFoldDB" id="A0A1E5GH98"/>
<gene>
    <name evidence="1" type="ORF">BCR21_07255</name>
</gene>
<dbReference type="EMBL" id="MIJZ01000012">
    <property type="protein sequence ID" value="OEG12027.1"/>
    <property type="molecule type" value="Genomic_DNA"/>
</dbReference>
<keyword evidence="2" id="KW-1185">Reference proteome</keyword>
<organism evidence="1 2">
    <name type="scientific">Enterococcus ureasiticus</name>
    <dbReference type="NCBI Taxonomy" id="903984"/>
    <lineage>
        <taxon>Bacteria</taxon>
        <taxon>Bacillati</taxon>
        <taxon>Bacillota</taxon>
        <taxon>Bacilli</taxon>
        <taxon>Lactobacillales</taxon>
        <taxon>Enterococcaceae</taxon>
        <taxon>Enterococcus</taxon>
    </lineage>
</organism>
<dbReference type="RefSeq" id="WP_069645880.1">
    <property type="nucleotide sequence ID" value="NZ_MIJZ01000012.1"/>
</dbReference>